<evidence type="ECO:0000313" key="1">
    <source>
        <dbReference type="EMBL" id="CAG2187440.1"/>
    </source>
</evidence>
<accession>A0A8S3PUK9</accession>
<dbReference type="EMBL" id="CAJPWZ010000169">
    <property type="protein sequence ID" value="CAG2187440.1"/>
    <property type="molecule type" value="Genomic_DNA"/>
</dbReference>
<reference evidence="1" key="1">
    <citation type="submission" date="2021-03" db="EMBL/GenBank/DDBJ databases">
        <authorList>
            <person name="Bekaert M."/>
        </authorList>
    </citation>
    <scope>NUCLEOTIDE SEQUENCE</scope>
</reference>
<dbReference type="OrthoDB" id="6147909at2759"/>
<sequence>MNIWQEHFQQLATPTIEENFDTEKLELVEIQNNIIESIEREKVPAPTCADDIAVLANSTADAQGILDIVQHHTSRDLVKINPTKSEAVLYNAKGSNISTLQFEDNDINITNETKHLGIKRNEQNRANISERIRTGRATIYSLLGAGLHVRRGFSPMVAYKLWRTYAVPRSIYGLEVMNLLAKEKDMLELAERKILRQIQGLPNNTANMAVYTLVGAEPIAITLDKNVLTFFMNIVRNSGTIECEILRRQIAFSDQRGKDFINRVEKTLSKYNLKSSSYYIENPLNKIEWKRLVGIKIKEYWKNECHNEKMEKTSLKYIEIQNNPLNEAHNIWKSVKNNSKDVKAGEIKARISTQTYIFQAKRAKKQKQEFSSLLDMELSMTKYFNAVADNKRIDAGLKVYEHRIDDSRRKAINRIWKTKFELLDELVLLNVKTPECHGKRPGTGEIRVGLKNMTLDDKLFSSKPVSFGCKKSKTPVAPVIEVNGKEAVCYPNPEARRGRHVLLDKRTSRRIESAKIHTTALYNIDRDRIQREKTQNDLRRRNPRNFCRPFTAPRSQKPGIPQSKRLLNRPKTSVGFHSISVDMLKR</sequence>
<name>A0A8S3PUK9_MYTED</name>
<evidence type="ECO:0008006" key="3">
    <source>
        <dbReference type="Google" id="ProtNLM"/>
    </source>
</evidence>
<keyword evidence="2" id="KW-1185">Reference proteome</keyword>
<organism evidence="1 2">
    <name type="scientific">Mytilus edulis</name>
    <name type="common">Blue mussel</name>
    <dbReference type="NCBI Taxonomy" id="6550"/>
    <lineage>
        <taxon>Eukaryota</taxon>
        <taxon>Metazoa</taxon>
        <taxon>Spiralia</taxon>
        <taxon>Lophotrochozoa</taxon>
        <taxon>Mollusca</taxon>
        <taxon>Bivalvia</taxon>
        <taxon>Autobranchia</taxon>
        <taxon>Pteriomorphia</taxon>
        <taxon>Mytilida</taxon>
        <taxon>Mytiloidea</taxon>
        <taxon>Mytilidae</taxon>
        <taxon>Mytilinae</taxon>
        <taxon>Mytilus</taxon>
    </lineage>
</organism>
<comment type="caution">
    <text evidence="1">The sequence shown here is derived from an EMBL/GenBank/DDBJ whole genome shotgun (WGS) entry which is preliminary data.</text>
</comment>
<proteinExistence type="predicted"/>
<evidence type="ECO:0000313" key="2">
    <source>
        <dbReference type="Proteomes" id="UP000683360"/>
    </source>
</evidence>
<dbReference type="Proteomes" id="UP000683360">
    <property type="component" value="Unassembled WGS sequence"/>
</dbReference>
<protein>
    <recommendedName>
        <fullName evidence="3">Endonuclease-reverse transcriptase</fullName>
    </recommendedName>
</protein>
<gene>
    <name evidence="1" type="ORF">MEDL_2906</name>
</gene>
<dbReference type="AlphaFoldDB" id="A0A8S3PUK9"/>